<dbReference type="PROSITE" id="PS00798">
    <property type="entry name" value="ALDOKETO_REDUCTASE_1"/>
    <property type="match status" value="1"/>
</dbReference>
<dbReference type="Proteomes" id="UP000702964">
    <property type="component" value="Unassembled WGS sequence"/>
</dbReference>
<dbReference type="Gene3D" id="3.20.20.100">
    <property type="entry name" value="NADP-dependent oxidoreductase domain"/>
    <property type="match status" value="1"/>
</dbReference>
<dbReference type="PROSITE" id="PS00062">
    <property type="entry name" value="ALDOKETO_REDUCTASE_2"/>
    <property type="match status" value="1"/>
</dbReference>
<organism evidence="5 6">
    <name type="scientific">Phytophthora kernoviae 00238/432</name>
    <dbReference type="NCBI Taxonomy" id="1284355"/>
    <lineage>
        <taxon>Eukaryota</taxon>
        <taxon>Sar</taxon>
        <taxon>Stramenopiles</taxon>
        <taxon>Oomycota</taxon>
        <taxon>Peronosporomycetes</taxon>
        <taxon>Peronosporales</taxon>
        <taxon>Peronosporaceae</taxon>
        <taxon>Phytophthora</taxon>
    </lineage>
</organism>
<dbReference type="Pfam" id="PF00248">
    <property type="entry name" value="Aldo_ket_red"/>
    <property type="match status" value="1"/>
</dbReference>
<dbReference type="InterPro" id="IPR006059">
    <property type="entry name" value="SBP"/>
</dbReference>
<protein>
    <recommendedName>
        <fullName evidence="4">NADP-dependent oxidoreductase domain-containing protein</fullName>
    </recommendedName>
</protein>
<gene>
    <name evidence="5" type="ORF">G195_002654</name>
</gene>
<dbReference type="SUPFAM" id="SSF53850">
    <property type="entry name" value="Periplasmic binding protein-like II"/>
    <property type="match status" value="1"/>
</dbReference>
<dbReference type="PRINTS" id="PR00069">
    <property type="entry name" value="ALDKETRDTASE"/>
</dbReference>
<sequence length="731" mass="82882">MDAGYRLIDTAYNYENEATVGKAIKQSSVSREDLLISSKLPGRYHAFEKAIVAIQESLYRADLDYYDLYLIHWPNPKQDMYVEAWQALIEAKKRGYIRSIGVSNFLPEHNDRLIKETGVAPSLNQIELHPFFDQADQRKKDSQHGIVNESWSPIGRGNDAVQDIVKDEKILRIAEAHGKTATQVILRWHTQLGSIPIPKAGSLQHQQENIDIFDFELSEKEMEVISSYNRCSGDNGSAGEAKGDGPTPISIWMSMNTNASITLKSMNEITAIKEWEKKTNTKIEFQHPAVGAETEQFNVMIASNQLPDAMFVYGDYAKLFNDGTIIRLNDLIDEYAPNLKKILEENPEVAKQLKADNGDIYAIPHLRLGEYKTFGGTFIRQDWLDELKLEKPETIEEWETILKAFKEKKGVAAPLLFGAPPKMTTMGPAAPTYLEAYGITNNTFMKDGKVVYGPIEPEYKEFLTMFHRWYQEGLIDPDFATNDQKTYDAKILSSQAGAFFTFIGGGVGRYLPALQETDPNANLTAVQYPVLNKGDEPMFTGRSWEWSSSGVVITNSNKHPEETVKALDYFFSEEGHMLKNFGVEGLTYTMKDGYPTYTDEILKNPDGLSVAQAMAKHFIANYPFVGEDDDRYNEQYYQLQQQKDAAVLFSKYSENTLKVGLPPTSLTTEESTEYSKIMSDIGTYRDEMFVKFVIGVEPIENFDKFVDQINKFNVKRAIEIQQAALDRYNAR</sequence>
<dbReference type="InterPro" id="IPR023210">
    <property type="entry name" value="NADP_OxRdtase_dom"/>
</dbReference>
<dbReference type="EMBL" id="AOFI03000025">
    <property type="protein sequence ID" value="KAF4324108.1"/>
    <property type="molecule type" value="Genomic_DNA"/>
</dbReference>
<name>A0A8J4SQC3_9STRA</name>
<keyword evidence="3" id="KW-0560">Oxidoreductase</keyword>
<dbReference type="PANTHER" id="PTHR43827:SF3">
    <property type="entry name" value="NADP-DEPENDENT OXIDOREDUCTASE DOMAIN-CONTAINING PROTEIN"/>
    <property type="match status" value="1"/>
</dbReference>
<dbReference type="GO" id="GO:0016616">
    <property type="term" value="F:oxidoreductase activity, acting on the CH-OH group of donors, NAD or NADP as acceptor"/>
    <property type="evidence" value="ECO:0007669"/>
    <property type="project" value="UniProtKB-ARBA"/>
</dbReference>
<evidence type="ECO:0000313" key="5">
    <source>
        <dbReference type="EMBL" id="KAF4324108.1"/>
    </source>
</evidence>
<evidence type="ECO:0000313" key="6">
    <source>
        <dbReference type="Proteomes" id="UP000702964"/>
    </source>
</evidence>
<keyword evidence="2" id="KW-0521">NADP</keyword>
<dbReference type="InterPro" id="IPR036812">
    <property type="entry name" value="NAD(P)_OxRdtase_dom_sf"/>
</dbReference>
<dbReference type="Gene3D" id="3.40.190.10">
    <property type="entry name" value="Periplasmic binding protein-like II"/>
    <property type="match status" value="2"/>
</dbReference>
<evidence type="ECO:0000256" key="1">
    <source>
        <dbReference type="ARBA" id="ARBA00007905"/>
    </source>
</evidence>
<dbReference type="AlphaFoldDB" id="A0A8J4SQC3"/>
<dbReference type="FunFam" id="3.20.20.100:FF:000002">
    <property type="entry name" value="2,5-diketo-D-gluconic acid reductase A"/>
    <property type="match status" value="1"/>
</dbReference>
<dbReference type="Pfam" id="PF01547">
    <property type="entry name" value="SBP_bac_1"/>
    <property type="match status" value="1"/>
</dbReference>
<feature type="domain" description="NADP-dependent oxidoreductase" evidence="4">
    <location>
        <begin position="2"/>
        <end position="228"/>
    </location>
</feature>
<comment type="similarity">
    <text evidence="1">Belongs to the aldo/keto reductase family.</text>
</comment>
<accession>A0A8J4SQC3</accession>
<comment type="caution">
    <text evidence="5">The sequence shown here is derived from an EMBL/GenBank/DDBJ whole genome shotgun (WGS) entry which is preliminary data.</text>
</comment>
<proteinExistence type="inferred from homology"/>
<reference evidence="5" key="1">
    <citation type="journal article" date="2015" name="Genom Data">
        <title>Draft genome sequences of Phytophthora kernoviae and Phytophthora ramorum lineage EU2 from Scotland.</title>
        <authorList>
            <person name="Sambles C."/>
            <person name="Schlenzig A."/>
            <person name="O'Neill P."/>
            <person name="Grant M."/>
            <person name="Studholme D.J."/>
        </authorList>
    </citation>
    <scope>NUCLEOTIDE SEQUENCE</scope>
    <source>
        <strain evidence="5">00238/432</strain>
    </source>
</reference>
<dbReference type="InterPro" id="IPR020471">
    <property type="entry name" value="AKR"/>
</dbReference>
<reference evidence="5" key="2">
    <citation type="submission" date="2020-02" db="EMBL/GenBank/DDBJ databases">
        <authorList>
            <person name="Studholme D.J."/>
        </authorList>
    </citation>
    <scope>NUCLEOTIDE SEQUENCE</scope>
    <source>
        <strain evidence="5">00238/432</strain>
    </source>
</reference>
<evidence type="ECO:0000256" key="3">
    <source>
        <dbReference type="ARBA" id="ARBA00023002"/>
    </source>
</evidence>
<dbReference type="InterPro" id="IPR018170">
    <property type="entry name" value="Aldo/ket_reductase_CS"/>
</dbReference>
<evidence type="ECO:0000259" key="4">
    <source>
        <dbReference type="Pfam" id="PF00248"/>
    </source>
</evidence>
<evidence type="ECO:0000256" key="2">
    <source>
        <dbReference type="ARBA" id="ARBA00022857"/>
    </source>
</evidence>
<dbReference type="PANTHER" id="PTHR43827">
    <property type="entry name" value="2,5-DIKETO-D-GLUCONIC ACID REDUCTASE"/>
    <property type="match status" value="1"/>
</dbReference>
<dbReference type="CDD" id="cd19132">
    <property type="entry name" value="AKR_AKR5D1_E1"/>
    <property type="match status" value="1"/>
</dbReference>
<dbReference type="SUPFAM" id="SSF51430">
    <property type="entry name" value="NAD(P)-linked oxidoreductase"/>
    <property type="match status" value="1"/>
</dbReference>